<dbReference type="PATRIC" id="fig|1423813.3.peg.1668"/>
<name>A0A0R2A2J5_9LACO</name>
<sequence>MLSILDMINHGLGYFNLNVKLKNRIYTAIGFVGQWYLIYVAVRLLHNGVWLRGVLYLLVFVLLLYFSVLNVLYYFTAKTTKFDISPKIEKLMGGPRKEDLKKDQATSAAPIIPANGLFTNDQILPANVAVNEHERANLKRVVKQLIDAQVLLDDYGALDERQIIRQNRETGEPVPALRPDQPIPYFELVPTGARLEIYIGLNQMERLAVGHITSVGLTEVTTARKNYQLYLANVFISGGPVKIAGRSDATLVSEEPYELNVKVAYKTKPTN</sequence>
<proteinExistence type="predicted"/>
<evidence type="ECO:0000313" key="2">
    <source>
        <dbReference type="EMBL" id="KRM61566.1"/>
    </source>
</evidence>
<dbReference type="STRING" id="1423813.FC26_GL001641"/>
<keyword evidence="3" id="KW-1185">Reference proteome</keyword>
<dbReference type="RefSeq" id="WP_057778830.1">
    <property type="nucleotide sequence ID" value="NZ_AYYY01000025.1"/>
</dbReference>
<evidence type="ECO:0000313" key="3">
    <source>
        <dbReference type="Proteomes" id="UP000051733"/>
    </source>
</evidence>
<feature type="transmembrane region" description="Helical" evidence="1">
    <location>
        <begin position="54"/>
        <end position="75"/>
    </location>
</feature>
<keyword evidence="1" id="KW-1133">Transmembrane helix</keyword>
<dbReference type="OrthoDB" id="2192445at2"/>
<keyword evidence="1" id="KW-0812">Transmembrane</keyword>
<dbReference type="Proteomes" id="UP000051733">
    <property type="component" value="Unassembled WGS sequence"/>
</dbReference>
<dbReference type="Pfam" id="PF20386">
    <property type="entry name" value="DUF6681"/>
    <property type="match status" value="1"/>
</dbReference>
<accession>A0A0R2A2J5</accession>
<dbReference type="AlphaFoldDB" id="A0A0R2A2J5"/>
<gene>
    <name evidence="2" type="ORF">FC26_GL001641</name>
</gene>
<comment type="caution">
    <text evidence="2">The sequence shown here is derived from an EMBL/GenBank/DDBJ whole genome shotgun (WGS) entry which is preliminary data.</text>
</comment>
<feature type="transmembrane region" description="Helical" evidence="1">
    <location>
        <begin position="25"/>
        <end position="42"/>
    </location>
</feature>
<reference evidence="2 3" key="1">
    <citation type="journal article" date="2015" name="Genome Announc.">
        <title>Expanding the biotechnology potential of lactobacilli through comparative genomics of 213 strains and associated genera.</title>
        <authorList>
            <person name="Sun Z."/>
            <person name="Harris H.M."/>
            <person name="McCann A."/>
            <person name="Guo C."/>
            <person name="Argimon S."/>
            <person name="Zhang W."/>
            <person name="Yang X."/>
            <person name="Jeffery I.B."/>
            <person name="Cooney J.C."/>
            <person name="Kagawa T.F."/>
            <person name="Liu W."/>
            <person name="Song Y."/>
            <person name="Salvetti E."/>
            <person name="Wrobel A."/>
            <person name="Rasinkangas P."/>
            <person name="Parkhill J."/>
            <person name="Rea M.C."/>
            <person name="O'Sullivan O."/>
            <person name="Ritari J."/>
            <person name="Douillard F.P."/>
            <person name="Paul Ross R."/>
            <person name="Yang R."/>
            <person name="Briner A.E."/>
            <person name="Felis G.E."/>
            <person name="de Vos W.M."/>
            <person name="Barrangou R."/>
            <person name="Klaenhammer T.R."/>
            <person name="Caufield P.W."/>
            <person name="Cui Y."/>
            <person name="Zhang H."/>
            <person name="O'Toole P.W."/>
        </authorList>
    </citation>
    <scope>NUCLEOTIDE SEQUENCE [LARGE SCALE GENOMIC DNA]</scope>
    <source>
        <strain evidence="2 3">DSM 20634</strain>
    </source>
</reference>
<evidence type="ECO:0000256" key="1">
    <source>
        <dbReference type="SAM" id="Phobius"/>
    </source>
</evidence>
<protein>
    <submittedName>
        <fullName evidence="2">Uncharacterized protein</fullName>
    </submittedName>
</protein>
<dbReference type="InterPro" id="IPR046503">
    <property type="entry name" value="DUF6681"/>
</dbReference>
<keyword evidence="1" id="KW-0472">Membrane</keyword>
<organism evidence="2 3">
    <name type="scientific">Paucilactobacillus vaccinostercus DSM 20634</name>
    <dbReference type="NCBI Taxonomy" id="1423813"/>
    <lineage>
        <taxon>Bacteria</taxon>
        <taxon>Bacillati</taxon>
        <taxon>Bacillota</taxon>
        <taxon>Bacilli</taxon>
        <taxon>Lactobacillales</taxon>
        <taxon>Lactobacillaceae</taxon>
        <taxon>Paucilactobacillus</taxon>
    </lineage>
</organism>
<dbReference type="EMBL" id="AYYY01000025">
    <property type="protein sequence ID" value="KRM61566.1"/>
    <property type="molecule type" value="Genomic_DNA"/>
</dbReference>